<evidence type="ECO:0000313" key="6">
    <source>
        <dbReference type="EMBL" id="NCI48970.1"/>
    </source>
</evidence>
<dbReference type="SUPFAM" id="SSF46626">
    <property type="entry name" value="Cytochrome c"/>
    <property type="match status" value="1"/>
</dbReference>
<dbReference type="PANTHER" id="PTHR35889:SF3">
    <property type="entry name" value="F-BOX DOMAIN-CONTAINING PROTEIN"/>
    <property type="match status" value="1"/>
</dbReference>
<dbReference type="InterPro" id="IPR009056">
    <property type="entry name" value="Cyt_c-like_dom"/>
</dbReference>
<feature type="domain" description="Cytochrome c" evidence="5">
    <location>
        <begin position="8"/>
        <end position="99"/>
    </location>
</feature>
<dbReference type="InterPro" id="IPR022655">
    <property type="entry name" value="DUF1553"/>
</dbReference>
<accession>A0ABW9ZPF3</accession>
<evidence type="ECO:0000313" key="7">
    <source>
        <dbReference type="Proteomes" id="UP000753802"/>
    </source>
</evidence>
<keyword evidence="3 4" id="KW-0408">Iron</keyword>
<gene>
    <name evidence="6" type="ORF">GWC95_03490</name>
</gene>
<dbReference type="Proteomes" id="UP000753802">
    <property type="component" value="Unassembled WGS sequence"/>
</dbReference>
<dbReference type="Pfam" id="PF07587">
    <property type="entry name" value="PSD1"/>
    <property type="match status" value="1"/>
</dbReference>
<evidence type="ECO:0000256" key="1">
    <source>
        <dbReference type="ARBA" id="ARBA00022617"/>
    </source>
</evidence>
<dbReference type="InterPro" id="IPR008979">
    <property type="entry name" value="Galactose-bd-like_sf"/>
</dbReference>
<evidence type="ECO:0000256" key="3">
    <source>
        <dbReference type="ARBA" id="ARBA00023004"/>
    </source>
</evidence>
<dbReference type="CDD" id="cd04084">
    <property type="entry name" value="CBM6_xylanase-like"/>
    <property type="match status" value="1"/>
</dbReference>
<dbReference type="PANTHER" id="PTHR35889">
    <property type="entry name" value="CYCLOINULO-OLIGOSACCHARIDE FRUCTANOTRANSFERASE-RELATED"/>
    <property type="match status" value="1"/>
</dbReference>
<reference evidence="6 7" key="1">
    <citation type="submission" date="2020-01" db="EMBL/GenBank/DDBJ databases">
        <title>Genome analysis.</title>
        <authorList>
            <person name="Wu S."/>
            <person name="Wang G."/>
        </authorList>
    </citation>
    <scope>NUCLEOTIDE SEQUENCE [LARGE SCALE GENOMIC DNA]</scope>
    <source>
        <strain evidence="6 7">SYL130</strain>
    </source>
</reference>
<protein>
    <submittedName>
        <fullName evidence="6">DUF1549 domain-containing protein</fullName>
    </submittedName>
</protein>
<keyword evidence="2 4" id="KW-0479">Metal-binding</keyword>
<sequence length="894" mass="102656">MRSADEVDFNTEVKPIFNKKCITCHGGVKRQGGFSLLFRSDAVATNKSGLPAIVPGDPSNSEMIRRLTLKDPEERMPYKHPPLTDDEIATLKKWIKQGAKWGDHWAYVPVQKVAVPKVDNWFFGTTGGGSWVKNPIDHFIYQRMREEKLKPSAEADKATLLRRVSLDLTGLPASTSLAALFLKDTRKDAYEKLVDTLLSSRHYGERWAAMWMDLARYADTKGYERDDWRSIWRYRDWLINAFNENKPYDRFITEQLAGDLLPDPTDAQYIATAFHRNTMTNDEGGTDNEEFRTAAVIDRVNTTWETVMGTTFACVQCHSHPYDPFRHEEYYEFMAFFNNTRDEDTYDEYPLLREFHREDSLKFLQFKQWLRQHAPAQEKELVKFVKTGEPAINSIAADELTNSALTDTKWLVLRNNAVARLPGVDLQQRTQILYRYKAWKPGGKWVIHLDNPNGTVLNTVQVEDSKGAWKITTMNIPRISGAHDLYFTYQNKNLQTPEETGMQFDWFYISDPFPGKGLKGYDSAYKYFNDLLTSKQVTLTPVMVENTTSLFRRTKIFERGNWLTKGKEVKAGVPRSLGSLPANAPHNRMGLAMWVTDKKNPLTARTIVNRIWEQFFGQGIAETLEDLGTQGLPPTHQALLDYLSWKLVNEYKWDLKKLMKEIVLSATYQQESKLNVDAKEKDPFNKYYARGPRVRLSAEQVRDQALSVSGLLCEKMFGPGVYPYQPDGIWMSPWNGSTWKKSDSCDQYRRAMYTYWKRSAPYPSMITFDGTSREVCTARRIRTNTPLQSLTTLNDSAYIETAQYFAYRMQAGGGDVKQQISRGYELAMYKPIAPEKLKVFEKLYANAFAKFSSDNAKMKLMLGNNTKHRQDPATAALAVVAGAMMNLDEFITKN</sequence>
<dbReference type="InterPro" id="IPR011429">
    <property type="entry name" value="Cyt_c_Planctomycete-type"/>
</dbReference>
<dbReference type="InterPro" id="IPR036909">
    <property type="entry name" value="Cyt_c-like_dom_sf"/>
</dbReference>
<keyword evidence="1 4" id="KW-0349">Heme</keyword>
<dbReference type="Pfam" id="PF07635">
    <property type="entry name" value="PSCyt1"/>
    <property type="match status" value="1"/>
</dbReference>
<dbReference type="PROSITE" id="PS51007">
    <property type="entry name" value="CYTC"/>
    <property type="match status" value="1"/>
</dbReference>
<dbReference type="InterPro" id="IPR011444">
    <property type="entry name" value="DUF1549"/>
</dbReference>
<keyword evidence="7" id="KW-1185">Reference proteome</keyword>
<dbReference type="Gene3D" id="2.60.120.260">
    <property type="entry name" value="Galactose-binding domain-like"/>
    <property type="match status" value="1"/>
</dbReference>
<organism evidence="6 7">
    <name type="scientific">Sediminibacterium roseum</name>
    <dbReference type="NCBI Taxonomy" id="1978412"/>
    <lineage>
        <taxon>Bacteria</taxon>
        <taxon>Pseudomonadati</taxon>
        <taxon>Bacteroidota</taxon>
        <taxon>Chitinophagia</taxon>
        <taxon>Chitinophagales</taxon>
        <taxon>Chitinophagaceae</taxon>
        <taxon>Sediminibacterium</taxon>
    </lineage>
</organism>
<dbReference type="Pfam" id="PF07583">
    <property type="entry name" value="PSCyt2"/>
    <property type="match status" value="1"/>
</dbReference>
<evidence type="ECO:0000256" key="2">
    <source>
        <dbReference type="ARBA" id="ARBA00022723"/>
    </source>
</evidence>
<evidence type="ECO:0000256" key="4">
    <source>
        <dbReference type="PROSITE-ProRule" id="PRU00433"/>
    </source>
</evidence>
<proteinExistence type="predicted"/>
<comment type="caution">
    <text evidence="6">The sequence shown here is derived from an EMBL/GenBank/DDBJ whole genome shotgun (WGS) entry which is preliminary data.</text>
</comment>
<name>A0ABW9ZPF3_9BACT</name>
<dbReference type="SUPFAM" id="SSF49785">
    <property type="entry name" value="Galactose-binding domain-like"/>
    <property type="match status" value="1"/>
</dbReference>
<evidence type="ECO:0000259" key="5">
    <source>
        <dbReference type="PROSITE" id="PS51007"/>
    </source>
</evidence>
<dbReference type="EMBL" id="JAACJS010000002">
    <property type="protein sequence ID" value="NCI48970.1"/>
    <property type="molecule type" value="Genomic_DNA"/>
</dbReference>